<feature type="domain" description="FAD/NAD(P)-binding" evidence="8">
    <location>
        <begin position="2"/>
        <end position="305"/>
    </location>
</feature>
<accession>A0A4R6TYS2</accession>
<dbReference type="InterPro" id="IPR050260">
    <property type="entry name" value="FAD-bd_OxRdtase"/>
</dbReference>
<evidence type="ECO:0000256" key="6">
    <source>
        <dbReference type="ARBA" id="ARBA00023284"/>
    </source>
</evidence>
<dbReference type="EMBL" id="SNYJ01000009">
    <property type="protein sequence ID" value="TDQ38751.1"/>
    <property type="molecule type" value="Genomic_DNA"/>
</dbReference>
<dbReference type="AlphaFoldDB" id="A0A4R6TYS2"/>
<keyword evidence="5" id="KW-0560">Oxidoreductase</keyword>
<evidence type="ECO:0000256" key="5">
    <source>
        <dbReference type="ARBA" id="ARBA00023002"/>
    </source>
</evidence>
<name>A0A4R6TYS2_9BACI</name>
<evidence type="ECO:0000259" key="8">
    <source>
        <dbReference type="Pfam" id="PF07992"/>
    </source>
</evidence>
<dbReference type="PRINTS" id="PR00411">
    <property type="entry name" value="PNDRDTASEI"/>
</dbReference>
<dbReference type="InterPro" id="IPR016156">
    <property type="entry name" value="FAD/NAD-linked_Rdtase_dimer_sf"/>
</dbReference>
<evidence type="ECO:0000256" key="3">
    <source>
        <dbReference type="ARBA" id="ARBA00022630"/>
    </source>
</evidence>
<keyword evidence="6" id="KW-0676">Redox-active center</keyword>
<evidence type="ECO:0000313" key="10">
    <source>
        <dbReference type="Proteomes" id="UP000295632"/>
    </source>
</evidence>
<keyword evidence="3" id="KW-0285">Flavoprotein</keyword>
<evidence type="ECO:0000259" key="7">
    <source>
        <dbReference type="Pfam" id="PF02852"/>
    </source>
</evidence>
<evidence type="ECO:0000256" key="2">
    <source>
        <dbReference type="ARBA" id="ARBA00009130"/>
    </source>
</evidence>
<dbReference type="Pfam" id="PF02852">
    <property type="entry name" value="Pyr_redox_dim"/>
    <property type="match status" value="1"/>
</dbReference>
<evidence type="ECO:0000256" key="1">
    <source>
        <dbReference type="ARBA" id="ARBA00001974"/>
    </source>
</evidence>
<protein>
    <submittedName>
        <fullName evidence="9">NADPH-dependent 2,4-dienoyl-CoA reductase/sulfur reductase-like enzyme</fullName>
    </submittedName>
</protein>
<gene>
    <name evidence="9" type="ORF">EV213_109120</name>
</gene>
<dbReference type="InterPro" id="IPR036188">
    <property type="entry name" value="FAD/NAD-bd_sf"/>
</dbReference>
<keyword evidence="4" id="KW-0274">FAD</keyword>
<dbReference type="RefSeq" id="WP_133580800.1">
    <property type="nucleotide sequence ID" value="NZ_SNYJ01000009.1"/>
</dbReference>
<comment type="caution">
    <text evidence="9">The sequence shown here is derived from an EMBL/GenBank/DDBJ whole genome shotgun (WGS) entry which is preliminary data.</text>
</comment>
<proteinExistence type="inferred from homology"/>
<dbReference type="Pfam" id="PF07992">
    <property type="entry name" value="Pyr_redox_2"/>
    <property type="match status" value="1"/>
</dbReference>
<dbReference type="SUPFAM" id="SSF51905">
    <property type="entry name" value="FAD/NAD(P)-binding domain"/>
    <property type="match status" value="1"/>
</dbReference>
<dbReference type="SUPFAM" id="SSF55424">
    <property type="entry name" value="FAD/NAD-linked reductases, dimerisation (C-terminal) domain"/>
    <property type="match status" value="1"/>
</dbReference>
<comment type="cofactor">
    <cofactor evidence="1">
        <name>FAD</name>
        <dbReference type="ChEBI" id="CHEBI:57692"/>
    </cofactor>
</comment>
<comment type="similarity">
    <text evidence="2">Belongs to the class-III pyridine nucleotide-disulfide oxidoreductase family.</text>
</comment>
<dbReference type="OrthoDB" id="9802028at2"/>
<dbReference type="InterPro" id="IPR023753">
    <property type="entry name" value="FAD/NAD-binding_dom"/>
</dbReference>
<dbReference type="PANTHER" id="PTHR43429:SF1">
    <property type="entry name" value="NAD(P)H SULFUR OXIDOREDUCTASE (COA-DEPENDENT)"/>
    <property type="match status" value="1"/>
</dbReference>
<keyword evidence="10" id="KW-1185">Reference proteome</keyword>
<dbReference type="GO" id="GO:0016491">
    <property type="term" value="F:oxidoreductase activity"/>
    <property type="evidence" value="ECO:0007669"/>
    <property type="project" value="UniProtKB-KW"/>
</dbReference>
<dbReference type="InterPro" id="IPR004099">
    <property type="entry name" value="Pyr_nucl-diS_OxRdtase_dimer"/>
</dbReference>
<dbReference type="Gene3D" id="3.50.50.60">
    <property type="entry name" value="FAD/NAD(P)-binding domain"/>
    <property type="match status" value="2"/>
</dbReference>
<reference evidence="9 10" key="1">
    <citation type="submission" date="2019-03" db="EMBL/GenBank/DDBJ databases">
        <title>Genomic Encyclopedia of Type Strains, Phase IV (KMG-IV): sequencing the most valuable type-strain genomes for metagenomic binning, comparative biology and taxonomic classification.</title>
        <authorList>
            <person name="Goeker M."/>
        </authorList>
    </citation>
    <scope>NUCLEOTIDE SEQUENCE [LARGE SCALE GENOMIC DNA]</scope>
    <source>
        <strain evidence="9 10">DSM 28697</strain>
    </source>
</reference>
<dbReference type="PANTHER" id="PTHR43429">
    <property type="entry name" value="PYRIDINE NUCLEOTIDE-DISULFIDE OXIDOREDUCTASE DOMAIN-CONTAINING"/>
    <property type="match status" value="1"/>
</dbReference>
<organism evidence="9 10">
    <name type="scientific">Aureibacillus halotolerans</name>
    <dbReference type="NCBI Taxonomy" id="1508390"/>
    <lineage>
        <taxon>Bacteria</taxon>
        <taxon>Bacillati</taxon>
        <taxon>Bacillota</taxon>
        <taxon>Bacilli</taxon>
        <taxon>Bacillales</taxon>
        <taxon>Bacillaceae</taxon>
        <taxon>Aureibacillus</taxon>
    </lineage>
</organism>
<evidence type="ECO:0000313" key="9">
    <source>
        <dbReference type="EMBL" id="TDQ38751.1"/>
    </source>
</evidence>
<evidence type="ECO:0000256" key="4">
    <source>
        <dbReference type="ARBA" id="ARBA00022827"/>
    </source>
</evidence>
<dbReference type="PRINTS" id="PR00368">
    <property type="entry name" value="FADPNR"/>
</dbReference>
<sequence>MHFVIIGGDAAGMSAAMQIVRTKDSPRITVLEKGTVFSYGQCGLPYFIGGHLTSSDDLIARSREDFENKYGIDTRVLYDVQKVDTHEKLVMGMDYGNNQPFSISYDVLLVASGASPKIPDWPGTNLKGVHTIKTVPEAERIYEQLPDIEHVVVIGGGYVGLEAAENFKEQGKHVTIIQRSNQLAPMLDEDLAELALKEAEANGVNVVLNATVEGLEGSSKVHHVMTSKGRYAADLVIIAAGITPNTSFLPNDTFHKARNGAVLVDAYMRTNVENVFAAGDCATHYNIVKRTQDYMPLGTTANKQGQIAGQNMAGLSRAFKGITGTSILRFFGLEIAKTGLSGAECEALDFPYKVTEANATDIASYFTNREKMTIRLFYHADNQKLLGGQIIGRHGVDKRIDVLSVALFHGMCLKDLEDLDLSYAPPFNSVWDPLQQVARRTKT</sequence>
<feature type="domain" description="Pyridine nucleotide-disulphide oxidoreductase dimerisation" evidence="7">
    <location>
        <begin position="329"/>
        <end position="430"/>
    </location>
</feature>
<dbReference type="Proteomes" id="UP000295632">
    <property type="component" value="Unassembled WGS sequence"/>
</dbReference>